<organism evidence="4 5">
    <name type="scientific">Candidatus Dormiibacter inghamiae</name>
    <dbReference type="NCBI Taxonomy" id="3127013"/>
    <lineage>
        <taxon>Bacteria</taxon>
        <taxon>Bacillati</taxon>
        <taxon>Candidatus Dormiibacterota</taxon>
        <taxon>Candidatus Dormibacteria</taxon>
        <taxon>Candidatus Dormibacterales</taxon>
        <taxon>Candidatus Dormibacteraceae</taxon>
        <taxon>Candidatus Dormiibacter</taxon>
    </lineage>
</organism>
<dbReference type="InterPro" id="IPR016538">
    <property type="entry name" value="UCP008292"/>
</dbReference>
<name>A0A934NB73_9BACT</name>
<dbReference type="RefSeq" id="WP_338176564.1">
    <property type="nucleotide sequence ID" value="NZ_JAEKNQ010000015.1"/>
</dbReference>
<evidence type="ECO:0000256" key="1">
    <source>
        <dbReference type="ARBA" id="ARBA00022723"/>
    </source>
</evidence>
<dbReference type="EMBL" id="JAEKNQ010000015">
    <property type="protein sequence ID" value="MBJ7602166.1"/>
    <property type="molecule type" value="Genomic_DNA"/>
</dbReference>
<protein>
    <submittedName>
        <fullName evidence="4">Metallophosphoesterase</fullName>
    </submittedName>
</protein>
<dbReference type="Proteomes" id="UP000620075">
    <property type="component" value="Unassembled WGS sequence"/>
</dbReference>
<dbReference type="SUPFAM" id="SSF56300">
    <property type="entry name" value="Metallo-dependent phosphatases"/>
    <property type="match status" value="1"/>
</dbReference>
<proteinExistence type="predicted"/>
<dbReference type="PANTHER" id="PTHR31302">
    <property type="entry name" value="TRANSMEMBRANE PROTEIN WITH METALLOPHOSPHOESTERASE DOMAIN-RELATED"/>
    <property type="match status" value="1"/>
</dbReference>
<dbReference type="GO" id="GO:0016020">
    <property type="term" value="C:membrane"/>
    <property type="evidence" value="ECO:0007669"/>
    <property type="project" value="GOC"/>
</dbReference>
<dbReference type="PIRSF" id="PIRSF008292">
    <property type="entry name" value="UCP008292"/>
    <property type="match status" value="1"/>
</dbReference>
<dbReference type="Gene3D" id="3.60.21.10">
    <property type="match status" value="1"/>
</dbReference>
<keyword evidence="2" id="KW-0378">Hydrolase</keyword>
<dbReference type="Pfam" id="PF00149">
    <property type="entry name" value="Metallophos"/>
    <property type="match status" value="1"/>
</dbReference>
<dbReference type="InterPro" id="IPR004843">
    <property type="entry name" value="Calcineurin-like_PHP"/>
</dbReference>
<reference evidence="4 5" key="1">
    <citation type="submission" date="2020-10" db="EMBL/GenBank/DDBJ databases">
        <title>Ca. Dormibacterota MAGs.</title>
        <authorList>
            <person name="Montgomery K."/>
        </authorList>
    </citation>
    <scope>NUCLEOTIDE SEQUENCE [LARGE SCALE GENOMIC DNA]</scope>
    <source>
        <strain evidence="4">SC8811_S16_3</strain>
    </source>
</reference>
<dbReference type="GO" id="GO:0009245">
    <property type="term" value="P:lipid A biosynthetic process"/>
    <property type="evidence" value="ECO:0007669"/>
    <property type="project" value="TreeGrafter"/>
</dbReference>
<evidence type="ECO:0000313" key="4">
    <source>
        <dbReference type="EMBL" id="MBJ7602166.1"/>
    </source>
</evidence>
<dbReference type="GO" id="GO:0046872">
    <property type="term" value="F:metal ion binding"/>
    <property type="evidence" value="ECO:0007669"/>
    <property type="project" value="UniProtKB-KW"/>
</dbReference>
<dbReference type="GO" id="GO:0008758">
    <property type="term" value="F:UDP-2,3-diacylglucosamine hydrolase activity"/>
    <property type="evidence" value="ECO:0007669"/>
    <property type="project" value="TreeGrafter"/>
</dbReference>
<dbReference type="AlphaFoldDB" id="A0A934NB73"/>
<evidence type="ECO:0000259" key="3">
    <source>
        <dbReference type="Pfam" id="PF00149"/>
    </source>
</evidence>
<accession>A0A934NB73</accession>
<comment type="caution">
    <text evidence="4">The sequence shown here is derived from an EMBL/GenBank/DDBJ whole genome shotgun (WGS) entry which is preliminary data.</text>
</comment>
<dbReference type="InterPro" id="IPR051158">
    <property type="entry name" value="Metallophosphoesterase_sf"/>
</dbReference>
<feature type="domain" description="Calcineurin-like phosphoesterase" evidence="3">
    <location>
        <begin position="2"/>
        <end position="202"/>
    </location>
</feature>
<evidence type="ECO:0000313" key="5">
    <source>
        <dbReference type="Proteomes" id="UP000620075"/>
    </source>
</evidence>
<dbReference type="InterPro" id="IPR029052">
    <property type="entry name" value="Metallo-depent_PP-like"/>
</dbReference>
<evidence type="ECO:0000256" key="2">
    <source>
        <dbReference type="ARBA" id="ARBA00022801"/>
    </source>
</evidence>
<dbReference type="PANTHER" id="PTHR31302:SF31">
    <property type="entry name" value="PHOSPHODIESTERASE YAEI"/>
    <property type="match status" value="1"/>
</dbReference>
<keyword evidence="1" id="KW-0479">Metal-binding</keyword>
<gene>
    <name evidence="4" type="ORF">JF888_03065</name>
</gene>
<sequence length="252" mass="26567">MAAVGDLHVKQDGDNRLQAHLREYPEEIDLLLLAGDLTYRGTPAEARRLAQDLAGLPCPVLAVLGNHDFHEDQSEVVIEELEAVGVRFLEGAGQVLQLAAGRIGVAGVKGWCGGFEGTCATPFGEPEMKEFVDISVRSAQSLWQALAALDASYKIALLHYSPIRATLAGEPPELWPFLGSYLLGDAADGGGASLVLHGHAHYGSFSGATAKGTPVHNVAASVLGRPFHVFEVDLSRAAEPAAEPTSAPTEGR</sequence>